<evidence type="ECO:0000256" key="6">
    <source>
        <dbReference type="ARBA" id="ARBA00022692"/>
    </source>
</evidence>
<keyword evidence="5" id="KW-0997">Cell inner membrane</keyword>
<dbReference type="GO" id="GO:0005886">
    <property type="term" value="C:plasma membrane"/>
    <property type="evidence" value="ECO:0007669"/>
    <property type="project" value="UniProtKB-SubCell"/>
</dbReference>
<evidence type="ECO:0000256" key="10">
    <source>
        <dbReference type="ARBA" id="ARBA00039382"/>
    </source>
</evidence>
<dbReference type="PANTHER" id="PTHR32196">
    <property type="entry name" value="ABC TRANSPORTER PERMEASE PROTEIN YPHD-RELATED-RELATED"/>
    <property type="match status" value="1"/>
</dbReference>
<evidence type="ECO:0000313" key="12">
    <source>
        <dbReference type="EMBL" id="UQF78221.1"/>
    </source>
</evidence>
<evidence type="ECO:0000256" key="9">
    <source>
        <dbReference type="ARBA" id="ARBA00025439"/>
    </source>
</evidence>
<evidence type="ECO:0000256" key="8">
    <source>
        <dbReference type="ARBA" id="ARBA00023136"/>
    </source>
</evidence>
<feature type="transmembrane region" description="Helical" evidence="11">
    <location>
        <begin position="211"/>
        <end position="233"/>
    </location>
</feature>
<proteinExistence type="predicted"/>
<dbReference type="InterPro" id="IPR001851">
    <property type="entry name" value="ABC_transp_permease"/>
</dbReference>
<keyword evidence="6 11" id="KW-0812">Transmembrane</keyword>
<keyword evidence="4" id="KW-1003">Cell membrane</keyword>
<accession>A0A9E7DBB8</accession>
<comment type="subunit">
    <text evidence="2">The complex is composed of two ATP-binding proteins (LsrA), two transmembrane proteins (LsrC and LsrD) and a solute-binding protein (LsrB).</text>
</comment>
<evidence type="ECO:0000256" key="2">
    <source>
        <dbReference type="ARBA" id="ARBA00011262"/>
    </source>
</evidence>
<dbReference type="AlphaFoldDB" id="A0A9E7DBB8"/>
<feature type="transmembrane region" description="Helical" evidence="11">
    <location>
        <begin position="12"/>
        <end position="32"/>
    </location>
</feature>
<reference evidence="12" key="1">
    <citation type="submission" date="2022-05" db="EMBL/GenBank/DDBJ databases">
        <title>Using nanopore sequencing to obtain complete genomes from saliva samples.</title>
        <authorList>
            <person name="Baker J.L."/>
        </authorList>
    </citation>
    <scope>NUCLEOTIDE SEQUENCE</scope>
    <source>
        <strain evidence="12">JCVI-JB-Lp32</strain>
    </source>
</reference>
<dbReference type="PANTHER" id="PTHR32196:SF29">
    <property type="entry name" value="AUTOINDUCER 2 IMPORT SYSTEM PERMEASE PROTEIN LSRC"/>
    <property type="match status" value="1"/>
</dbReference>
<organism evidence="12 13">
    <name type="scientific">Lancefieldella parvula</name>
    <dbReference type="NCBI Taxonomy" id="1382"/>
    <lineage>
        <taxon>Bacteria</taxon>
        <taxon>Bacillati</taxon>
        <taxon>Actinomycetota</taxon>
        <taxon>Coriobacteriia</taxon>
        <taxon>Coriobacteriales</taxon>
        <taxon>Atopobiaceae</taxon>
        <taxon>Lancefieldella</taxon>
    </lineage>
</organism>
<feature type="transmembrane region" description="Helical" evidence="11">
    <location>
        <begin position="90"/>
        <end position="113"/>
    </location>
</feature>
<feature type="transmembrane region" description="Helical" evidence="11">
    <location>
        <begin position="293"/>
        <end position="310"/>
    </location>
</feature>
<feature type="transmembrane region" description="Helical" evidence="11">
    <location>
        <begin position="158"/>
        <end position="180"/>
    </location>
</feature>
<dbReference type="Proteomes" id="UP000831562">
    <property type="component" value="Chromosome"/>
</dbReference>
<comment type="function">
    <text evidence="9">Part of the ABC transporter complex LsrABCD involved in autoinducer 2 (AI-2) import. Probably responsible for the translocation of the substrate across the membrane.</text>
</comment>
<evidence type="ECO:0000256" key="7">
    <source>
        <dbReference type="ARBA" id="ARBA00022989"/>
    </source>
</evidence>
<evidence type="ECO:0000256" key="3">
    <source>
        <dbReference type="ARBA" id="ARBA00022448"/>
    </source>
</evidence>
<evidence type="ECO:0000256" key="5">
    <source>
        <dbReference type="ARBA" id="ARBA00022519"/>
    </source>
</evidence>
<evidence type="ECO:0000313" key="13">
    <source>
        <dbReference type="Proteomes" id="UP000831562"/>
    </source>
</evidence>
<dbReference type="RefSeq" id="WP_035437352.1">
    <property type="nucleotide sequence ID" value="NZ_CAUQBC010000004.1"/>
</dbReference>
<dbReference type="EMBL" id="CP097092">
    <property type="protein sequence ID" value="UQF78221.1"/>
    <property type="molecule type" value="Genomic_DNA"/>
</dbReference>
<name>A0A9E7DBB8_9ACTN</name>
<evidence type="ECO:0000256" key="1">
    <source>
        <dbReference type="ARBA" id="ARBA00004651"/>
    </source>
</evidence>
<feature type="transmembrane region" description="Helical" evidence="11">
    <location>
        <begin position="38"/>
        <end position="60"/>
    </location>
</feature>
<feature type="transmembrane region" description="Helical" evidence="11">
    <location>
        <begin position="67"/>
        <end position="84"/>
    </location>
</feature>
<dbReference type="CDD" id="cd06579">
    <property type="entry name" value="TM_PBP1_transp_AraH_like"/>
    <property type="match status" value="1"/>
</dbReference>
<feature type="transmembrane region" description="Helical" evidence="11">
    <location>
        <begin position="120"/>
        <end position="138"/>
    </location>
</feature>
<dbReference type="GO" id="GO:0022857">
    <property type="term" value="F:transmembrane transporter activity"/>
    <property type="evidence" value="ECO:0007669"/>
    <property type="project" value="InterPro"/>
</dbReference>
<comment type="subcellular location">
    <subcellularLocation>
        <location evidence="1">Cell membrane</location>
        <topology evidence="1">Multi-pass membrane protein</topology>
    </subcellularLocation>
</comment>
<sequence>MDLVKRLLKARGLSSLAFLIALFIIVGAMNPAFLTPATIAACFNTSVVYTLVAVGVAFTLFIGEIDVSVGSNLGLVAVVVGSMLRDGTPLPVACLVGILIGVAIGLVNAWGVAVMKAPSLIFTLGTNGVLRGIVYVYTNGQWVENLPKEFKDFSAVTGIGDFTVYYCAVIALVILIHFALTQTRRGRWFAAVGDNANGATLVGIPALQTKILAYVICGVMAAIGGIIFCSRIGFVTPMSGNGYEMKAIAACVLGGVSLLGGVGSVLGAAVGSVIMASISYLLVFMGFSSNYDNAITGVILIVIVVVDALLQHRSIVQNRHARLNARVSPKATSEVLAEQIADFGEAAMSPLGKKGGVR</sequence>
<keyword evidence="8 11" id="KW-0472">Membrane</keyword>
<dbReference type="Pfam" id="PF02653">
    <property type="entry name" value="BPD_transp_2"/>
    <property type="match status" value="1"/>
</dbReference>
<protein>
    <recommendedName>
        <fullName evidence="10">Autoinducer 2 import system permease protein LsrC</fullName>
    </recommendedName>
</protein>
<gene>
    <name evidence="12" type="ORF">M3I19_00530</name>
</gene>
<evidence type="ECO:0000256" key="11">
    <source>
        <dbReference type="SAM" id="Phobius"/>
    </source>
</evidence>
<evidence type="ECO:0000256" key="4">
    <source>
        <dbReference type="ARBA" id="ARBA00022475"/>
    </source>
</evidence>
<keyword evidence="7 11" id="KW-1133">Transmembrane helix</keyword>
<keyword evidence="3" id="KW-0813">Transport</keyword>